<keyword evidence="2" id="KW-0808">Transferase</keyword>
<dbReference type="Gene3D" id="3.40.630.30">
    <property type="match status" value="1"/>
</dbReference>
<sequence>MNIEFKAIDRSNYDKCIKLKTSERQKRFVASNMFSLVQSAYEPNLYPLGVYKDNKMVGFILYDFDDELNGWSMSRFMIDEKFQNQGIGKATLQKFIEFFIERYGHVELYTSAEVDNTIAINLYENIGFKKREVFEYEYGGVTYRELRMVAQL</sequence>
<dbReference type="OrthoDB" id="9127144at2"/>
<dbReference type="PANTHER" id="PTHR43617">
    <property type="entry name" value="L-AMINO ACID N-ACETYLTRANSFERASE"/>
    <property type="match status" value="1"/>
</dbReference>
<name>A0A371IYT6_9FIRM</name>
<dbReference type="CDD" id="cd04301">
    <property type="entry name" value="NAT_SF"/>
    <property type="match status" value="1"/>
</dbReference>
<dbReference type="Pfam" id="PF00583">
    <property type="entry name" value="Acetyltransf_1"/>
    <property type="match status" value="1"/>
</dbReference>
<keyword evidence="3" id="KW-1185">Reference proteome</keyword>
<gene>
    <name evidence="2" type="ORF">CHL78_017230</name>
</gene>
<dbReference type="GO" id="GO:0016747">
    <property type="term" value="F:acyltransferase activity, transferring groups other than amino-acyl groups"/>
    <property type="evidence" value="ECO:0007669"/>
    <property type="project" value="InterPro"/>
</dbReference>
<dbReference type="Proteomes" id="UP000215694">
    <property type="component" value="Unassembled WGS sequence"/>
</dbReference>
<dbReference type="InterPro" id="IPR000182">
    <property type="entry name" value="GNAT_dom"/>
</dbReference>
<reference evidence="2 3" key="1">
    <citation type="journal article" date="2017" name="Genome Announc.">
        <title>Draft Genome Sequence of Romboutsia weinsteinii sp. nov. Strain CCRI-19649(T) Isolated from Surface Water.</title>
        <authorList>
            <person name="Maheux A.F."/>
            <person name="Boudreau D.K."/>
            <person name="Berube E."/>
            <person name="Boissinot M."/>
            <person name="Cantin P."/>
            <person name="Raymond F."/>
            <person name="Corbeil J."/>
            <person name="Omar R.F."/>
            <person name="Bergeron M.G."/>
        </authorList>
    </citation>
    <scope>NUCLEOTIDE SEQUENCE [LARGE SCALE GENOMIC DNA]</scope>
    <source>
        <strain evidence="2 3">CCRI-19649</strain>
    </source>
</reference>
<protein>
    <submittedName>
        <fullName evidence="2">GNAT family N-acetyltransferase</fullName>
    </submittedName>
</protein>
<dbReference type="PROSITE" id="PS51186">
    <property type="entry name" value="GNAT"/>
    <property type="match status" value="1"/>
</dbReference>
<evidence type="ECO:0000313" key="3">
    <source>
        <dbReference type="Proteomes" id="UP000215694"/>
    </source>
</evidence>
<accession>A0A371IYT6</accession>
<dbReference type="SUPFAM" id="SSF55729">
    <property type="entry name" value="Acyl-CoA N-acyltransferases (Nat)"/>
    <property type="match status" value="1"/>
</dbReference>
<organism evidence="2 3">
    <name type="scientific">Romboutsia weinsteinii</name>
    <dbReference type="NCBI Taxonomy" id="2020949"/>
    <lineage>
        <taxon>Bacteria</taxon>
        <taxon>Bacillati</taxon>
        <taxon>Bacillota</taxon>
        <taxon>Clostridia</taxon>
        <taxon>Peptostreptococcales</taxon>
        <taxon>Peptostreptococcaceae</taxon>
        <taxon>Romboutsia</taxon>
    </lineage>
</organism>
<dbReference type="RefSeq" id="WP_094368199.1">
    <property type="nucleotide sequence ID" value="NZ_NOJY02000057.1"/>
</dbReference>
<comment type="caution">
    <text evidence="2">The sequence shown here is derived from an EMBL/GenBank/DDBJ whole genome shotgun (WGS) entry which is preliminary data.</text>
</comment>
<dbReference type="InterPro" id="IPR050276">
    <property type="entry name" value="MshD_Acetyltransferase"/>
</dbReference>
<feature type="domain" description="N-acetyltransferase" evidence="1">
    <location>
        <begin position="3"/>
        <end position="152"/>
    </location>
</feature>
<proteinExistence type="predicted"/>
<dbReference type="InterPro" id="IPR016181">
    <property type="entry name" value="Acyl_CoA_acyltransferase"/>
</dbReference>
<dbReference type="AlphaFoldDB" id="A0A371IYT6"/>
<evidence type="ECO:0000313" key="2">
    <source>
        <dbReference type="EMBL" id="RDY25638.1"/>
    </source>
</evidence>
<dbReference type="EMBL" id="NOJY02000057">
    <property type="protein sequence ID" value="RDY25638.1"/>
    <property type="molecule type" value="Genomic_DNA"/>
</dbReference>
<evidence type="ECO:0000259" key="1">
    <source>
        <dbReference type="PROSITE" id="PS51186"/>
    </source>
</evidence>